<sequence length="49" mass="5255">MTSAVPEGRGPAPPAPNDAMPDGVVRRTVGFDRAPEESPVIPFVTRPRR</sequence>
<feature type="region of interest" description="Disordered" evidence="1">
    <location>
        <begin position="1"/>
        <end position="23"/>
    </location>
</feature>
<evidence type="ECO:0000313" key="3">
    <source>
        <dbReference type="Proteomes" id="UP001501000"/>
    </source>
</evidence>
<reference evidence="3" key="1">
    <citation type="journal article" date="2019" name="Int. J. Syst. Evol. Microbiol.">
        <title>The Global Catalogue of Microorganisms (GCM) 10K type strain sequencing project: providing services to taxonomists for standard genome sequencing and annotation.</title>
        <authorList>
            <consortium name="The Broad Institute Genomics Platform"/>
            <consortium name="The Broad Institute Genome Sequencing Center for Infectious Disease"/>
            <person name="Wu L."/>
            <person name="Ma J."/>
        </authorList>
    </citation>
    <scope>NUCLEOTIDE SEQUENCE [LARGE SCALE GENOMIC DNA]</scope>
    <source>
        <strain evidence="3">JCM 16956</strain>
    </source>
</reference>
<proteinExistence type="predicted"/>
<accession>A0ABP7L5N5</accession>
<protein>
    <submittedName>
        <fullName evidence="2">Uncharacterized protein</fullName>
    </submittedName>
</protein>
<dbReference type="EMBL" id="BAABAJ010000001">
    <property type="protein sequence ID" value="GAA3894555.1"/>
    <property type="molecule type" value="Genomic_DNA"/>
</dbReference>
<dbReference type="Proteomes" id="UP001501000">
    <property type="component" value="Unassembled WGS sequence"/>
</dbReference>
<name>A0ABP7L5N5_9ACTN</name>
<comment type="caution">
    <text evidence="2">The sequence shown here is derived from an EMBL/GenBank/DDBJ whole genome shotgun (WGS) entry which is preliminary data.</text>
</comment>
<keyword evidence="3" id="KW-1185">Reference proteome</keyword>
<organism evidence="2 3">
    <name type="scientific">Streptomyces gulbargensis</name>
    <dbReference type="NCBI Taxonomy" id="364901"/>
    <lineage>
        <taxon>Bacteria</taxon>
        <taxon>Bacillati</taxon>
        <taxon>Actinomycetota</taxon>
        <taxon>Actinomycetes</taxon>
        <taxon>Kitasatosporales</taxon>
        <taxon>Streptomycetaceae</taxon>
        <taxon>Streptomyces</taxon>
    </lineage>
</organism>
<evidence type="ECO:0000313" key="2">
    <source>
        <dbReference type="EMBL" id="GAA3894555.1"/>
    </source>
</evidence>
<evidence type="ECO:0000256" key="1">
    <source>
        <dbReference type="SAM" id="MobiDB-lite"/>
    </source>
</evidence>
<gene>
    <name evidence="2" type="ORF">GCM10022244_00460</name>
</gene>